<dbReference type="AlphaFoldDB" id="A0A5N6KWH7"/>
<organism evidence="1 2">
    <name type="scientific">Carpinus fangiana</name>
    <dbReference type="NCBI Taxonomy" id="176857"/>
    <lineage>
        <taxon>Eukaryota</taxon>
        <taxon>Viridiplantae</taxon>
        <taxon>Streptophyta</taxon>
        <taxon>Embryophyta</taxon>
        <taxon>Tracheophyta</taxon>
        <taxon>Spermatophyta</taxon>
        <taxon>Magnoliopsida</taxon>
        <taxon>eudicotyledons</taxon>
        <taxon>Gunneridae</taxon>
        <taxon>Pentapetalae</taxon>
        <taxon>rosids</taxon>
        <taxon>fabids</taxon>
        <taxon>Fagales</taxon>
        <taxon>Betulaceae</taxon>
        <taxon>Carpinus</taxon>
    </lineage>
</organism>
<name>A0A5N6KWH7_9ROSI</name>
<dbReference type="InterPro" id="IPR011051">
    <property type="entry name" value="RmlC_Cupin_sf"/>
</dbReference>
<dbReference type="SUPFAM" id="SSF51182">
    <property type="entry name" value="RmlC-like cupins"/>
    <property type="match status" value="1"/>
</dbReference>
<proteinExistence type="predicted"/>
<dbReference type="PANTHER" id="PTHR36156:SF3">
    <property type="entry name" value="CUPIN 2 CONSERVED BARREL DOMAIN-CONTAINING PROTEIN"/>
    <property type="match status" value="1"/>
</dbReference>
<dbReference type="PANTHER" id="PTHR36156">
    <property type="entry name" value="SLR2101 PROTEIN"/>
    <property type="match status" value="1"/>
</dbReference>
<protein>
    <recommendedName>
        <fullName evidence="3">Cupin 2 conserved barrel domain-containing protein</fullName>
    </recommendedName>
</protein>
<dbReference type="EMBL" id="VIBQ01000016">
    <property type="protein sequence ID" value="KAB8356314.1"/>
    <property type="molecule type" value="Genomic_DNA"/>
</dbReference>
<sequence length="82" mass="9161">MALPNPNRYITDNDDDGTIELTLSNGEQRIIKPGDITIQRSTLHKWRNPSTTEWSRMIVVMTECQPVVTKNGGALGVSFPPH</sequence>
<evidence type="ECO:0008006" key="3">
    <source>
        <dbReference type="Google" id="ProtNLM"/>
    </source>
</evidence>
<dbReference type="OrthoDB" id="5840532at2759"/>
<dbReference type="InterPro" id="IPR014710">
    <property type="entry name" value="RmlC-like_jellyroll"/>
</dbReference>
<dbReference type="Gene3D" id="2.60.120.10">
    <property type="entry name" value="Jelly Rolls"/>
    <property type="match status" value="1"/>
</dbReference>
<evidence type="ECO:0000313" key="1">
    <source>
        <dbReference type="EMBL" id="KAB8356314.1"/>
    </source>
</evidence>
<keyword evidence="2" id="KW-1185">Reference proteome</keyword>
<dbReference type="Proteomes" id="UP000327013">
    <property type="component" value="Unassembled WGS sequence"/>
</dbReference>
<gene>
    <name evidence="1" type="ORF">FH972_023898</name>
</gene>
<accession>A0A5N6KWH7</accession>
<evidence type="ECO:0000313" key="2">
    <source>
        <dbReference type="Proteomes" id="UP000327013"/>
    </source>
</evidence>
<reference evidence="1 2" key="1">
    <citation type="submission" date="2019-06" db="EMBL/GenBank/DDBJ databases">
        <title>A chromosomal-level reference genome of Carpinus fangiana (Coryloideae, Betulaceae).</title>
        <authorList>
            <person name="Yang X."/>
            <person name="Wang Z."/>
            <person name="Zhang L."/>
            <person name="Hao G."/>
            <person name="Liu J."/>
            <person name="Yang Y."/>
        </authorList>
    </citation>
    <scope>NUCLEOTIDE SEQUENCE [LARGE SCALE GENOMIC DNA]</scope>
    <source>
        <strain evidence="1">Cfa_2016G</strain>
        <tissue evidence="1">Leaf</tissue>
    </source>
</reference>
<dbReference type="InterPro" id="IPR047142">
    <property type="entry name" value="OryJ/VirC-like"/>
</dbReference>
<comment type="caution">
    <text evidence="1">The sequence shown here is derived from an EMBL/GenBank/DDBJ whole genome shotgun (WGS) entry which is preliminary data.</text>
</comment>